<accession>A0A6J4II31</accession>
<feature type="compositionally biased region" description="Basic residues" evidence="1">
    <location>
        <begin position="1"/>
        <end position="20"/>
    </location>
</feature>
<protein>
    <submittedName>
        <fullName evidence="2">Uncharacterized protein</fullName>
    </submittedName>
</protein>
<dbReference type="AlphaFoldDB" id="A0A6J4II31"/>
<reference evidence="2" key="1">
    <citation type="submission" date="2020-02" db="EMBL/GenBank/DDBJ databases">
        <authorList>
            <person name="Meier V. D."/>
        </authorList>
    </citation>
    <scope>NUCLEOTIDE SEQUENCE</scope>
    <source>
        <strain evidence="2">AVDCRST_MAG08</strain>
    </source>
</reference>
<organism evidence="2">
    <name type="scientific">uncultured Acetobacteraceae bacterium</name>
    <dbReference type="NCBI Taxonomy" id="169975"/>
    <lineage>
        <taxon>Bacteria</taxon>
        <taxon>Pseudomonadati</taxon>
        <taxon>Pseudomonadota</taxon>
        <taxon>Alphaproteobacteria</taxon>
        <taxon>Acetobacterales</taxon>
        <taxon>Acetobacteraceae</taxon>
        <taxon>environmental samples</taxon>
    </lineage>
</organism>
<sequence length="80" mass="8052">GRGPRPGHVRGHVAHHHRCPTRPARVPALRRRRGGVGRPRAGAALVGADGVLHPRRCRLGLAGAALDVLGGAAGATAGGV</sequence>
<feature type="non-terminal residue" evidence="2">
    <location>
        <position position="1"/>
    </location>
</feature>
<evidence type="ECO:0000313" key="2">
    <source>
        <dbReference type="EMBL" id="CAA9250669.1"/>
    </source>
</evidence>
<dbReference type="EMBL" id="CADCTG010000168">
    <property type="protein sequence ID" value="CAA9250669.1"/>
    <property type="molecule type" value="Genomic_DNA"/>
</dbReference>
<feature type="non-terminal residue" evidence="2">
    <location>
        <position position="80"/>
    </location>
</feature>
<gene>
    <name evidence="2" type="ORF">AVDCRST_MAG08-2181</name>
</gene>
<name>A0A6J4II31_9PROT</name>
<feature type="region of interest" description="Disordered" evidence="1">
    <location>
        <begin position="1"/>
        <end position="39"/>
    </location>
</feature>
<proteinExistence type="predicted"/>
<evidence type="ECO:0000256" key="1">
    <source>
        <dbReference type="SAM" id="MobiDB-lite"/>
    </source>
</evidence>